<dbReference type="Proteomes" id="UP001620626">
    <property type="component" value="Unassembled WGS sequence"/>
</dbReference>
<accession>A0ABD2ISK5</accession>
<dbReference type="AlphaFoldDB" id="A0ABD2ISK5"/>
<comment type="caution">
    <text evidence="1">The sequence shown here is derived from an EMBL/GenBank/DDBJ whole genome shotgun (WGS) entry which is preliminary data.</text>
</comment>
<organism evidence="1 2">
    <name type="scientific">Heterodera trifolii</name>
    <dbReference type="NCBI Taxonomy" id="157864"/>
    <lineage>
        <taxon>Eukaryota</taxon>
        <taxon>Metazoa</taxon>
        <taxon>Ecdysozoa</taxon>
        <taxon>Nematoda</taxon>
        <taxon>Chromadorea</taxon>
        <taxon>Rhabditida</taxon>
        <taxon>Tylenchina</taxon>
        <taxon>Tylenchomorpha</taxon>
        <taxon>Tylenchoidea</taxon>
        <taxon>Heteroderidae</taxon>
        <taxon>Heteroderinae</taxon>
        <taxon>Heterodera</taxon>
    </lineage>
</organism>
<reference evidence="1 2" key="1">
    <citation type="submission" date="2024-10" db="EMBL/GenBank/DDBJ databases">
        <authorList>
            <person name="Kim D."/>
        </authorList>
    </citation>
    <scope>NUCLEOTIDE SEQUENCE [LARGE SCALE GENOMIC DNA]</scope>
    <source>
        <strain evidence="1">BH-2024</strain>
    </source>
</reference>
<keyword evidence="2" id="KW-1185">Reference proteome</keyword>
<sequence>MYQWNRWSCFANSLQQKNCTKDGVHASAYEREKYKLSASADDWNCKCLFGEYWKDMTNVHFAPQPTIKPPTTTANVTVINAGSIGQDVGMMGFIIVLPLFRAILEQLNYN</sequence>
<evidence type="ECO:0000313" key="1">
    <source>
        <dbReference type="EMBL" id="KAL3080456.1"/>
    </source>
</evidence>
<gene>
    <name evidence="1" type="ORF">niasHT_038893</name>
</gene>
<name>A0ABD2ISK5_9BILA</name>
<dbReference type="EMBL" id="JBICBT010001160">
    <property type="protein sequence ID" value="KAL3080456.1"/>
    <property type="molecule type" value="Genomic_DNA"/>
</dbReference>
<evidence type="ECO:0000313" key="2">
    <source>
        <dbReference type="Proteomes" id="UP001620626"/>
    </source>
</evidence>
<proteinExistence type="predicted"/>
<protein>
    <submittedName>
        <fullName evidence="1">Uncharacterized protein</fullName>
    </submittedName>
</protein>